<accession>A0A0E9SJH4</accession>
<protein>
    <submittedName>
        <fullName evidence="1">Uncharacterized protein</fullName>
    </submittedName>
</protein>
<organism evidence="1">
    <name type="scientific">Anguilla anguilla</name>
    <name type="common">European freshwater eel</name>
    <name type="synonym">Muraena anguilla</name>
    <dbReference type="NCBI Taxonomy" id="7936"/>
    <lineage>
        <taxon>Eukaryota</taxon>
        <taxon>Metazoa</taxon>
        <taxon>Chordata</taxon>
        <taxon>Craniata</taxon>
        <taxon>Vertebrata</taxon>
        <taxon>Euteleostomi</taxon>
        <taxon>Actinopterygii</taxon>
        <taxon>Neopterygii</taxon>
        <taxon>Teleostei</taxon>
        <taxon>Anguilliformes</taxon>
        <taxon>Anguillidae</taxon>
        <taxon>Anguilla</taxon>
    </lineage>
</organism>
<proteinExistence type="predicted"/>
<name>A0A0E9SJH4_ANGAN</name>
<dbReference type="AlphaFoldDB" id="A0A0E9SJH4"/>
<dbReference type="EMBL" id="GBXM01067914">
    <property type="protein sequence ID" value="JAH40663.1"/>
    <property type="molecule type" value="Transcribed_RNA"/>
</dbReference>
<reference evidence="1" key="1">
    <citation type="submission" date="2014-11" db="EMBL/GenBank/DDBJ databases">
        <authorList>
            <person name="Amaro Gonzalez C."/>
        </authorList>
    </citation>
    <scope>NUCLEOTIDE SEQUENCE</scope>
</reference>
<evidence type="ECO:0000313" key="1">
    <source>
        <dbReference type="EMBL" id="JAH40663.1"/>
    </source>
</evidence>
<reference evidence="1" key="2">
    <citation type="journal article" date="2015" name="Fish Shellfish Immunol.">
        <title>Early steps in the European eel (Anguilla anguilla)-Vibrio vulnificus interaction in the gills: Role of the RtxA13 toxin.</title>
        <authorList>
            <person name="Callol A."/>
            <person name="Pajuelo D."/>
            <person name="Ebbesson L."/>
            <person name="Teles M."/>
            <person name="MacKenzie S."/>
            <person name="Amaro C."/>
        </authorList>
    </citation>
    <scope>NUCLEOTIDE SEQUENCE</scope>
</reference>
<sequence length="28" mass="3235">MLCSFLTLCRAQSSVLPRDFYIDFTYSG</sequence>